<gene>
    <name evidence="4" type="primary">idiA</name>
    <name evidence="4" type="ORF">GCM10011505_05600</name>
</gene>
<evidence type="ECO:0000313" key="4">
    <source>
        <dbReference type="EMBL" id="GGB27215.1"/>
    </source>
</evidence>
<sequence>MTEAFRHQSPAGRGRLFKQLGGAAAAAAMLVASQAAAAAEVNLYSARQEQLIRPILDQFTAETGIKVNLLSDGGDKLLARIQAEGANSPADILLTVDVARLEQAKDAGVFVPVQSTVLEEAIPAHLRDSDNQWFGLSKRARVLVYAKDRVKPEELSTYEALADDVWQGRIAVRSSSNTYNQSLTASMIAANGVEATEAWAKGLVENFARKPQGGDRDQIQAVAAGEADIAIVNTYYLGGMLAGNDADQKAAADKVAVFFPNQDGRGTHVNVSGAGVLKTAPNHDDAVKLIEFLTSDEAQKFYAEVNQEYPVRPGVPASDIVSAWGPFKEDTVAITRLGELNREAVEVMDRAGWR</sequence>
<evidence type="ECO:0000256" key="1">
    <source>
        <dbReference type="ARBA" id="ARBA00008520"/>
    </source>
</evidence>
<evidence type="ECO:0000256" key="2">
    <source>
        <dbReference type="ARBA" id="ARBA00022729"/>
    </source>
</evidence>
<dbReference type="InterPro" id="IPR006059">
    <property type="entry name" value="SBP"/>
</dbReference>
<evidence type="ECO:0000313" key="5">
    <source>
        <dbReference type="Proteomes" id="UP000603352"/>
    </source>
</evidence>
<dbReference type="PANTHER" id="PTHR30006">
    <property type="entry name" value="THIAMINE-BINDING PERIPLASMIC PROTEIN-RELATED"/>
    <property type="match status" value="1"/>
</dbReference>
<organism evidence="4 5">
    <name type="scientific">Tistrella bauzanensis</name>
    <dbReference type="NCBI Taxonomy" id="657419"/>
    <lineage>
        <taxon>Bacteria</taxon>
        <taxon>Pseudomonadati</taxon>
        <taxon>Pseudomonadota</taxon>
        <taxon>Alphaproteobacteria</taxon>
        <taxon>Geminicoccales</taxon>
        <taxon>Geminicoccaceae</taxon>
        <taxon>Tistrella</taxon>
    </lineage>
</organism>
<evidence type="ECO:0000256" key="3">
    <source>
        <dbReference type="SAM" id="SignalP"/>
    </source>
</evidence>
<dbReference type="Pfam" id="PF01547">
    <property type="entry name" value="SBP_bac_1"/>
    <property type="match status" value="1"/>
</dbReference>
<name>A0ABQ1I8X5_9PROT</name>
<keyword evidence="5" id="KW-1185">Reference proteome</keyword>
<comment type="caution">
    <text evidence="4">The sequence shown here is derived from an EMBL/GenBank/DDBJ whole genome shotgun (WGS) entry which is preliminary data.</text>
</comment>
<feature type="signal peptide" evidence="3">
    <location>
        <begin position="1"/>
        <end position="37"/>
    </location>
</feature>
<dbReference type="SUPFAM" id="SSF53850">
    <property type="entry name" value="Periplasmic binding protein-like II"/>
    <property type="match status" value="1"/>
</dbReference>
<proteinExistence type="inferred from homology"/>
<comment type="similarity">
    <text evidence="1">Belongs to the bacterial solute-binding protein 1 family.</text>
</comment>
<keyword evidence="2 3" id="KW-0732">Signal</keyword>
<dbReference type="PANTHER" id="PTHR30006:SF15">
    <property type="entry name" value="IRON-UTILIZATION PERIPLASMIC PROTEIN"/>
    <property type="match status" value="1"/>
</dbReference>
<protein>
    <submittedName>
        <fullName evidence="4">Iron deficiency-induced protein A</fullName>
    </submittedName>
</protein>
<dbReference type="CDD" id="cd13542">
    <property type="entry name" value="PBP2_FutA1_ilke"/>
    <property type="match status" value="1"/>
</dbReference>
<accession>A0ABQ1I8X5</accession>
<feature type="chain" id="PRO_5046221349" evidence="3">
    <location>
        <begin position="38"/>
        <end position="354"/>
    </location>
</feature>
<dbReference type="PIRSF" id="PIRSF002825">
    <property type="entry name" value="CfbpA"/>
    <property type="match status" value="1"/>
</dbReference>
<dbReference type="Proteomes" id="UP000603352">
    <property type="component" value="Unassembled WGS sequence"/>
</dbReference>
<dbReference type="Gene3D" id="3.40.190.10">
    <property type="entry name" value="Periplasmic binding protein-like II"/>
    <property type="match status" value="2"/>
</dbReference>
<dbReference type="EMBL" id="BMDZ01000003">
    <property type="protein sequence ID" value="GGB27215.1"/>
    <property type="molecule type" value="Genomic_DNA"/>
</dbReference>
<reference evidence="5" key="1">
    <citation type="journal article" date="2019" name="Int. J. Syst. Evol. Microbiol.">
        <title>The Global Catalogue of Microorganisms (GCM) 10K type strain sequencing project: providing services to taxonomists for standard genome sequencing and annotation.</title>
        <authorList>
            <consortium name="The Broad Institute Genomics Platform"/>
            <consortium name="The Broad Institute Genome Sequencing Center for Infectious Disease"/>
            <person name="Wu L."/>
            <person name="Ma J."/>
        </authorList>
    </citation>
    <scope>NUCLEOTIDE SEQUENCE [LARGE SCALE GENOMIC DNA]</scope>
    <source>
        <strain evidence="5">CGMCC 1.10188</strain>
    </source>
</reference>
<dbReference type="InterPro" id="IPR026045">
    <property type="entry name" value="Ferric-bd"/>
</dbReference>